<proteinExistence type="predicted"/>
<dbReference type="SUPFAM" id="SSF75304">
    <property type="entry name" value="Amidase signature (AS) enzymes"/>
    <property type="match status" value="1"/>
</dbReference>
<feature type="domain" description="Amidase" evidence="2">
    <location>
        <begin position="71"/>
        <end position="512"/>
    </location>
</feature>
<dbReference type="InterPro" id="IPR023631">
    <property type="entry name" value="Amidase_dom"/>
</dbReference>
<dbReference type="EMBL" id="OV121140">
    <property type="protein sequence ID" value="CAH0564319.1"/>
    <property type="molecule type" value="Genomic_DNA"/>
</dbReference>
<accession>A0A9P0BF21</accession>
<evidence type="ECO:0000313" key="4">
    <source>
        <dbReference type="Proteomes" id="UP001154078"/>
    </source>
</evidence>
<evidence type="ECO:0000259" key="2">
    <source>
        <dbReference type="Pfam" id="PF01425"/>
    </source>
</evidence>
<reference evidence="3" key="1">
    <citation type="submission" date="2021-12" db="EMBL/GenBank/DDBJ databases">
        <authorList>
            <person name="King R."/>
        </authorList>
    </citation>
    <scope>NUCLEOTIDE SEQUENCE</scope>
</reference>
<feature type="active site" description="Charge relay system" evidence="1">
    <location>
        <position position="132"/>
    </location>
</feature>
<feature type="active site" description="Charge relay system" evidence="1">
    <location>
        <position position="207"/>
    </location>
</feature>
<gene>
    <name evidence="3" type="ORF">MELIAE_LOCUS12910</name>
</gene>
<dbReference type="Gene3D" id="3.90.1300.10">
    <property type="entry name" value="Amidase signature (AS) domain"/>
    <property type="match status" value="1"/>
</dbReference>
<dbReference type="Pfam" id="PF01425">
    <property type="entry name" value="Amidase"/>
    <property type="match status" value="1"/>
</dbReference>
<sequence>MEKNTSNFQRYLKQFIKLLFGLVECFVHWLFSKIYRKDESKLPPIEDFILMDSASTLAMKIRTGKLTSEKVLESFIDRIKQVNPIINSVVATRFDEARKEAKSADEIIRTGLIPLEKLEKEKPFLGVPFTTKDCIPIKDLIHSSGLVHRRNNISEEDAKVVASLRNAGAIPLGLTNVSELCMWWESSNNVHGRSRNPYDFSRIVGGSSGGEGSCQAAALSAFGIGSDIGGSIRMPSFFNGVFGHKPSPLTVPNHGQYPQPITEEQNIFLGIGPMCRRAEDLTPILKVIANKSHLEMMRLDEPVDIQKVRFFYQESDTDSFLVSPVAQEIKDLFPKICIYLNKAHGIKASKVSFKSFGKSAPLWFANMKAPSGPKFKDQLANLDGTINPYVELLKWTLGMSQHTFVALATCLADKTGCKYGDSDHQKLVSMRNDLKNDILDLIGDDGVFIYPTHPTSAPYHNEPIFKPFNFSYTGIMNILGVPATHIPMGLDKNGLPIGVQVIAKPNNDRLCLAVAREFEKAFGGWEPPSTV</sequence>
<dbReference type="PIRSF" id="PIRSF001221">
    <property type="entry name" value="Amidase_fungi"/>
    <property type="match status" value="1"/>
</dbReference>
<feature type="active site" description="Acyl-ester intermediate" evidence="1">
    <location>
        <position position="231"/>
    </location>
</feature>
<name>A0A9P0BF21_BRAAE</name>
<dbReference type="AlphaFoldDB" id="A0A9P0BF21"/>
<dbReference type="GO" id="GO:0012505">
    <property type="term" value="C:endomembrane system"/>
    <property type="evidence" value="ECO:0007669"/>
    <property type="project" value="TreeGrafter"/>
</dbReference>
<dbReference type="OrthoDB" id="6428749at2759"/>
<protein>
    <recommendedName>
        <fullName evidence="2">Amidase domain-containing protein</fullName>
    </recommendedName>
</protein>
<dbReference type="InterPro" id="IPR052739">
    <property type="entry name" value="FAAH2"/>
</dbReference>
<dbReference type="PANTHER" id="PTHR43372">
    <property type="entry name" value="FATTY-ACID AMIDE HYDROLASE"/>
    <property type="match status" value="1"/>
</dbReference>
<dbReference type="PANTHER" id="PTHR43372:SF4">
    <property type="entry name" value="FATTY-ACID AMIDE HYDROLASE 2"/>
    <property type="match status" value="1"/>
</dbReference>
<evidence type="ECO:0000256" key="1">
    <source>
        <dbReference type="PIRSR" id="PIRSR001221-1"/>
    </source>
</evidence>
<keyword evidence="4" id="KW-1185">Reference proteome</keyword>
<organism evidence="3 4">
    <name type="scientific">Brassicogethes aeneus</name>
    <name type="common">Rape pollen beetle</name>
    <name type="synonym">Meligethes aeneus</name>
    <dbReference type="NCBI Taxonomy" id="1431903"/>
    <lineage>
        <taxon>Eukaryota</taxon>
        <taxon>Metazoa</taxon>
        <taxon>Ecdysozoa</taxon>
        <taxon>Arthropoda</taxon>
        <taxon>Hexapoda</taxon>
        <taxon>Insecta</taxon>
        <taxon>Pterygota</taxon>
        <taxon>Neoptera</taxon>
        <taxon>Endopterygota</taxon>
        <taxon>Coleoptera</taxon>
        <taxon>Polyphaga</taxon>
        <taxon>Cucujiformia</taxon>
        <taxon>Nitidulidae</taxon>
        <taxon>Meligethinae</taxon>
        <taxon>Brassicogethes</taxon>
    </lineage>
</organism>
<evidence type="ECO:0000313" key="3">
    <source>
        <dbReference type="EMBL" id="CAH0564319.1"/>
    </source>
</evidence>
<dbReference type="Proteomes" id="UP001154078">
    <property type="component" value="Chromosome 9"/>
</dbReference>
<dbReference type="InterPro" id="IPR036928">
    <property type="entry name" value="AS_sf"/>
</dbReference>